<reference evidence="1 2" key="1">
    <citation type="submission" date="2023-01" db="EMBL/GenBank/DDBJ databases">
        <authorList>
            <person name="Whitehead M."/>
        </authorList>
    </citation>
    <scope>NUCLEOTIDE SEQUENCE [LARGE SCALE GENOMIC DNA]</scope>
</reference>
<gene>
    <name evidence="1" type="ORF">MEUPH1_LOCUS7424</name>
</gene>
<keyword evidence="2" id="KW-1185">Reference proteome</keyword>
<dbReference type="Proteomes" id="UP001160148">
    <property type="component" value="Unassembled WGS sequence"/>
</dbReference>
<name>A0AAV0W5B1_9HEMI</name>
<evidence type="ECO:0000313" key="1">
    <source>
        <dbReference type="EMBL" id="CAI6351035.1"/>
    </source>
</evidence>
<comment type="caution">
    <text evidence="1">The sequence shown here is derived from an EMBL/GenBank/DDBJ whole genome shotgun (WGS) entry which is preliminary data.</text>
</comment>
<evidence type="ECO:0000313" key="2">
    <source>
        <dbReference type="Proteomes" id="UP001160148"/>
    </source>
</evidence>
<proteinExistence type="predicted"/>
<protein>
    <submittedName>
        <fullName evidence="1">Uncharacterized protein</fullName>
    </submittedName>
</protein>
<dbReference type="AlphaFoldDB" id="A0AAV0W5B1"/>
<organism evidence="1 2">
    <name type="scientific">Macrosiphum euphorbiae</name>
    <name type="common">potato aphid</name>
    <dbReference type="NCBI Taxonomy" id="13131"/>
    <lineage>
        <taxon>Eukaryota</taxon>
        <taxon>Metazoa</taxon>
        <taxon>Ecdysozoa</taxon>
        <taxon>Arthropoda</taxon>
        <taxon>Hexapoda</taxon>
        <taxon>Insecta</taxon>
        <taxon>Pterygota</taxon>
        <taxon>Neoptera</taxon>
        <taxon>Paraneoptera</taxon>
        <taxon>Hemiptera</taxon>
        <taxon>Sternorrhyncha</taxon>
        <taxon>Aphidomorpha</taxon>
        <taxon>Aphidoidea</taxon>
        <taxon>Aphididae</taxon>
        <taxon>Macrosiphini</taxon>
        <taxon>Macrosiphum</taxon>
    </lineage>
</organism>
<accession>A0AAV0W5B1</accession>
<sequence length="85" mass="9835">MHTGGKMIIQTTKSEDFGPSQSSFLYLNIIFITRRLQKYRTMKLVLHSITTDILEEETTDDLTNRGSVSSQSNLMIPLKYLFRYA</sequence>
<dbReference type="EMBL" id="CARXXK010000001">
    <property type="protein sequence ID" value="CAI6351035.1"/>
    <property type="molecule type" value="Genomic_DNA"/>
</dbReference>